<evidence type="ECO:0000313" key="2">
    <source>
        <dbReference type="Proteomes" id="UP000295689"/>
    </source>
</evidence>
<protein>
    <recommendedName>
        <fullName evidence="3">N-acetyltransferase domain-containing protein</fullName>
    </recommendedName>
</protein>
<sequence>MLIDLTTNKEVEFYFRKVDRAEIKKNTYLPDNGWDFNWLHPISHEFEVFGLVTQSNHDFVEGLIALKQNHDPDFMCIDIDIVESSPINKKIIKGIPNLRRNYKGVGRCLIAFACQYSLDKGFDGFVGLTSKTSKFPFYESMGAIHTFGQQYMFNDIASQKLVKTYFPGGVLWSPKQI</sequence>
<dbReference type="AlphaFoldDB" id="A0A4R2B5W2"/>
<dbReference type="InterPro" id="IPR016181">
    <property type="entry name" value="Acyl_CoA_acyltransferase"/>
</dbReference>
<dbReference type="RefSeq" id="WP_132010904.1">
    <property type="nucleotide sequence ID" value="NZ_JABUHM010000010.1"/>
</dbReference>
<dbReference type="SUPFAM" id="SSF55729">
    <property type="entry name" value="Acyl-CoA N-acyltransferases (Nat)"/>
    <property type="match status" value="1"/>
</dbReference>
<dbReference type="Proteomes" id="UP000295689">
    <property type="component" value="Unassembled WGS sequence"/>
</dbReference>
<organism evidence="1 2">
    <name type="scientific">Mesobacillus foraminis</name>
    <dbReference type="NCBI Taxonomy" id="279826"/>
    <lineage>
        <taxon>Bacteria</taxon>
        <taxon>Bacillati</taxon>
        <taxon>Bacillota</taxon>
        <taxon>Bacilli</taxon>
        <taxon>Bacillales</taxon>
        <taxon>Bacillaceae</taxon>
        <taxon>Mesobacillus</taxon>
    </lineage>
</organism>
<accession>A0A4R2B5W2</accession>
<gene>
    <name evidence="1" type="ORF">EV146_113126</name>
</gene>
<proteinExistence type="predicted"/>
<keyword evidence="2" id="KW-1185">Reference proteome</keyword>
<comment type="caution">
    <text evidence="1">The sequence shown here is derived from an EMBL/GenBank/DDBJ whole genome shotgun (WGS) entry which is preliminary data.</text>
</comment>
<reference evidence="1 2" key="1">
    <citation type="journal article" date="2015" name="Stand. Genomic Sci.">
        <title>Genomic Encyclopedia of Bacterial and Archaeal Type Strains, Phase III: the genomes of soil and plant-associated and newly described type strains.</title>
        <authorList>
            <person name="Whitman W.B."/>
            <person name="Woyke T."/>
            <person name="Klenk H.P."/>
            <person name="Zhou Y."/>
            <person name="Lilburn T.G."/>
            <person name="Beck B.J."/>
            <person name="De Vos P."/>
            <person name="Vandamme P."/>
            <person name="Eisen J.A."/>
            <person name="Garrity G."/>
            <person name="Hugenholtz P."/>
            <person name="Kyrpides N.C."/>
        </authorList>
    </citation>
    <scope>NUCLEOTIDE SEQUENCE [LARGE SCALE GENOMIC DNA]</scope>
    <source>
        <strain evidence="1 2">CV53</strain>
    </source>
</reference>
<evidence type="ECO:0008006" key="3">
    <source>
        <dbReference type="Google" id="ProtNLM"/>
    </source>
</evidence>
<dbReference type="EMBL" id="SLVV01000013">
    <property type="protein sequence ID" value="TCN21202.1"/>
    <property type="molecule type" value="Genomic_DNA"/>
</dbReference>
<name>A0A4R2B5W2_9BACI</name>
<evidence type="ECO:0000313" key="1">
    <source>
        <dbReference type="EMBL" id="TCN21202.1"/>
    </source>
</evidence>